<reference evidence="1 2" key="1">
    <citation type="submission" date="2014-03" db="EMBL/GenBank/DDBJ databases">
        <title>Bradyrhizobium valentinum sp. nov., isolated from effective nodules of Lupinus mariae-josephae, a lupine endemic of basic-lime soils in Eastern Spain.</title>
        <authorList>
            <person name="Duran D."/>
            <person name="Rey L."/>
            <person name="Navarro A."/>
            <person name="Busquets A."/>
            <person name="Imperial J."/>
            <person name="Ruiz-Argueso T."/>
        </authorList>
    </citation>
    <scope>NUCLEOTIDE SEQUENCE [LARGE SCALE GENOMIC DNA]</scope>
    <source>
        <strain evidence="1 2">LmjM3</strain>
    </source>
</reference>
<evidence type="ECO:0000313" key="2">
    <source>
        <dbReference type="Proteomes" id="UP000051913"/>
    </source>
</evidence>
<dbReference type="EMBL" id="LLXX01000038">
    <property type="protein sequence ID" value="KRR11545.1"/>
    <property type="molecule type" value="Genomic_DNA"/>
</dbReference>
<protein>
    <submittedName>
        <fullName evidence="1">Uncharacterized protein</fullName>
    </submittedName>
</protein>
<comment type="caution">
    <text evidence="1">The sequence shown here is derived from an EMBL/GenBank/DDBJ whole genome shotgun (WGS) entry which is preliminary data.</text>
</comment>
<evidence type="ECO:0000313" key="1">
    <source>
        <dbReference type="EMBL" id="KRR11545.1"/>
    </source>
</evidence>
<gene>
    <name evidence="1" type="ORF">CP49_18085</name>
</gene>
<keyword evidence="2" id="KW-1185">Reference proteome</keyword>
<dbReference type="RefSeq" id="WP_057849576.1">
    <property type="nucleotide sequence ID" value="NZ_LLXX01000038.1"/>
</dbReference>
<sequence>MTKSTAALKSASPFEPQAASRTPFGYRIYTWCAMTEMSRATLYRQIAAGKLKVIKPNGIPMIPHAEAVRLGYVTE</sequence>
<dbReference type="AlphaFoldDB" id="A0A0R3LUB3"/>
<organism evidence="1 2">
    <name type="scientific">Bradyrhizobium valentinum</name>
    <dbReference type="NCBI Taxonomy" id="1518501"/>
    <lineage>
        <taxon>Bacteria</taxon>
        <taxon>Pseudomonadati</taxon>
        <taxon>Pseudomonadota</taxon>
        <taxon>Alphaproteobacteria</taxon>
        <taxon>Hyphomicrobiales</taxon>
        <taxon>Nitrobacteraceae</taxon>
        <taxon>Bradyrhizobium</taxon>
    </lineage>
</organism>
<name>A0A0R3LUB3_9BRAD</name>
<accession>A0A0R3LUB3</accession>
<dbReference type="Proteomes" id="UP000051913">
    <property type="component" value="Unassembled WGS sequence"/>
</dbReference>
<proteinExistence type="predicted"/>